<dbReference type="Proteomes" id="UP000030437">
    <property type="component" value="Unassembled WGS sequence"/>
</dbReference>
<keyword evidence="5" id="KW-0347">Helicase</keyword>
<evidence type="ECO:0000313" key="13">
    <source>
        <dbReference type="Proteomes" id="UP000030437"/>
    </source>
</evidence>
<sequence length="412" mass="47455">MNMLEQSILGVVLEDSHFVDDTVLHPSMFTVVHHRNLLQCMRQLKSENMMIDIITLIARFGAEHFGGASYLQSLQQYANEEKFEAYCELLQEQYKERRKLQLLHQAQQENWKVDTILEHLDQIQDTVMPVDTSIKPALMVMHDWPFLHTVIEPSITTGMASLNRLLEGFKPGELTILAARPSMGKTDVMTHFALAAGREYTALIFSLEMSRDALLKRMIAQIGGFNRHHLHDPYGRLSEQDKLHWSKVLNSIYTRSIEIDERSILTVEKMRVQVRRTKKNHPGKPLIVFIDYLQIMQTDESLPHVQAIGKISRSLKALAKDFECPVICLSQLNRNSESRIEKRPMLSDIRDSGNIEQDADVVLLLYRDSYYSKEKTNRFDPLEIIVAKHRNGSIGKVKVLYDKTTGRIQDNA</sequence>
<dbReference type="CDD" id="cd00984">
    <property type="entry name" value="DnaB_C"/>
    <property type="match status" value="1"/>
</dbReference>
<dbReference type="PANTHER" id="PTHR30153">
    <property type="entry name" value="REPLICATIVE DNA HELICASE DNAB"/>
    <property type="match status" value="1"/>
</dbReference>
<protein>
    <recommendedName>
        <fullName evidence="9">DNA 5'-3' helicase</fullName>
        <ecNumber evidence="9">5.6.2.3</ecNumber>
    </recommendedName>
</protein>
<dbReference type="GO" id="GO:0016787">
    <property type="term" value="F:hydrolase activity"/>
    <property type="evidence" value="ECO:0007669"/>
    <property type="project" value="UniProtKB-KW"/>
</dbReference>
<evidence type="ECO:0000256" key="1">
    <source>
        <dbReference type="ARBA" id="ARBA00008428"/>
    </source>
</evidence>
<dbReference type="Gene3D" id="3.40.50.300">
    <property type="entry name" value="P-loop containing nucleotide triphosphate hydrolases"/>
    <property type="match status" value="1"/>
</dbReference>
<dbReference type="AlphaFoldDB" id="A0A0A3JBB1"/>
<proteinExistence type="inferred from homology"/>
<dbReference type="eggNOG" id="COG0305">
    <property type="taxonomic scope" value="Bacteria"/>
</dbReference>
<dbReference type="InterPro" id="IPR007693">
    <property type="entry name" value="DNA_helicase_DnaB-like_N"/>
</dbReference>
<dbReference type="PANTHER" id="PTHR30153:SF2">
    <property type="entry name" value="REPLICATIVE DNA HELICASE"/>
    <property type="match status" value="1"/>
</dbReference>
<keyword evidence="2" id="KW-0235">DNA replication</keyword>
<accession>A0A0A3JBB1</accession>
<keyword evidence="4" id="KW-0378">Hydrolase</keyword>
<keyword evidence="3" id="KW-0547">Nucleotide-binding</keyword>
<comment type="catalytic activity">
    <reaction evidence="10">
        <text>ATP + H2O = ADP + phosphate + H(+)</text>
        <dbReference type="Rhea" id="RHEA:13065"/>
        <dbReference type="ChEBI" id="CHEBI:15377"/>
        <dbReference type="ChEBI" id="CHEBI:15378"/>
        <dbReference type="ChEBI" id="CHEBI:30616"/>
        <dbReference type="ChEBI" id="CHEBI:43474"/>
        <dbReference type="ChEBI" id="CHEBI:456216"/>
        <dbReference type="EC" id="5.6.2.3"/>
    </reaction>
</comment>
<comment type="similarity">
    <text evidence="1">Belongs to the helicase family. DnaB subfamily.</text>
</comment>
<evidence type="ECO:0000256" key="10">
    <source>
        <dbReference type="ARBA" id="ARBA00048954"/>
    </source>
</evidence>
<reference evidence="12 13" key="1">
    <citation type="submission" date="2014-02" db="EMBL/GenBank/DDBJ databases">
        <title>Draft genome sequence of Lysinibacillus odysseyi NBRC 100172.</title>
        <authorList>
            <person name="Zhang F."/>
            <person name="Wang G."/>
            <person name="Zhang L."/>
        </authorList>
    </citation>
    <scope>NUCLEOTIDE SEQUENCE [LARGE SCALE GENOMIC DNA]</scope>
    <source>
        <strain evidence="12 13">NBRC 100172</strain>
    </source>
</reference>
<dbReference type="GO" id="GO:0003677">
    <property type="term" value="F:DNA binding"/>
    <property type="evidence" value="ECO:0007669"/>
    <property type="project" value="UniProtKB-KW"/>
</dbReference>
<evidence type="ECO:0000256" key="4">
    <source>
        <dbReference type="ARBA" id="ARBA00022801"/>
    </source>
</evidence>
<dbReference type="EC" id="5.6.2.3" evidence="9"/>
<dbReference type="InterPro" id="IPR036185">
    <property type="entry name" value="DNA_heli_DnaB-like_N_sf"/>
</dbReference>
<dbReference type="GO" id="GO:0005524">
    <property type="term" value="F:ATP binding"/>
    <property type="evidence" value="ECO:0007669"/>
    <property type="project" value="UniProtKB-KW"/>
</dbReference>
<dbReference type="Pfam" id="PF00772">
    <property type="entry name" value="DnaB"/>
    <property type="match status" value="1"/>
</dbReference>
<organism evidence="12 13">
    <name type="scientific">Lysinibacillus odysseyi 34hs-1 = NBRC 100172</name>
    <dbReference type="NCBI Taxonomy" id="1220589"/>
    <lineage>
        <taxon>Bacteria</taxon>
        <taxon>Bacillati</taxon>
        <taxon>Bacillota</taxon>
        <taxon>Bacilli</taxon>
        <taxon>Bacillales</taxon>
        <taxon>Bacillaceae</taxon>
        <taxon>Lysinibacillus</taxon>
    </lineage>
</organism>
<evidence type="ECO:0000256" key="6">
    <source>
        <dbReference type="ARBA" id="ARBA00022840"/>
    </source>
</evidence>
<dbReference type="InterPro" id="IPR007694">
    <property type="entry name" value="DNA_helicase_DnaB-like_C"/>
</dbReference>
<dbReference type="InterPro" id="IPR027417">
    <property type="entry name" value="P-loop_NTPase"/>
</dbReference>
<dbReference type="EMBL" id="JPVP01000056">
    <property type="protein sequence ID" value="KGR84287.1"/>
    <property type="molecule type" value="Genomic_DNA"/>
</dbReference>
<keyword evidence="13" id="KW-1185">Reference proteome</keyword>
<dbReference type="SUPFAM" id="SSF52540">
    <property type="entry name" value="P-loop containing nucleoside triphosphate hydrolases"/>
    <property type="match status" value="1"/>
</dbReference>
<dbReference type="InterPro" id="IPR016136">
    <property type="entry name" value="DNA_helicase_N/primase_C"/>
</dbReference>
<dbReference type="PROSITE" id="PS51199">
    <property type="entry name" value="SF4_HELICASE"/>
    <property type="match status" value="1"/>
</dbReference>
<dbReference type="SUPFAM" id="SSF48024">
    <property type="entry name" value="N-terminal domain of DnaB helicase"/>
    <property type="match status" value="1"/>
</dbReference>
<name>A0A0A3JBB1_9BACI</name>
<evidence type="ECO:0000256" key="8">
    <source>
        <dbReference type="ARBA" id="ARBA00023235"/>
    </source>
</evidence>
<evidence type="ECO:0000256" key="3">
    <source>
        <dbReference type="ARBA" id="ARBA00022741"/>
    </source>
</evidence>
<evidence type="ECO:0000256" key="9">
    <source>
        <dbReference type="ARBA" id="ARBA00044969"/>
    </source>
</evidence>
<keyword evidence="8" id="KW-0413">Isomerase</keyword>
<dbReference type="GO" id="GO:0043139">
    <property type="term" value="F:5'-3' DNA helicase activity"/>
    <property type="evidence" value="ECO:0007669"/>
    <property type="project" value="UniProtKB-EC"/>
</dbReference>
<feature type="domain" description="SF4 helicase" evidence="11">
    <location>
        <begin position="148"/>
        <end position="412"/>
    </location>
</feature>
<evidence type="ECO:0000313" key="12">
    <source>
        <dbReference type="EMBL" id="KGR84287.1"/>
    </source>
</evidence>
<comment type="caution">
    <text evidence="12">The sequence shown here is derived from an EMBL/GenBank/DDBJ whole genome shotgun (WGS) entry which is preliminary data.</text>
</comment>
<keyword evidence="7" id="KW-0238">DNA-binding</keyword>
<dbReference type="GO" id="GO:0006260">
    <property type="term" value="P:DNA replication"/>
    <property type="evidence" value="ECO:0007669"/>
    <property type="project" value="UniProtKB-KW"/>
</dbReference>
<keyword evidence="6" id="KW-0067">ATP-binding</keyword>
<gene>
    <name evidence="12" type="ORF">CD32_11855</name>
</gene>
<evidence type="ECO:0000259" key="11">
    <source>
        <dbReference type="PROSITE" id="PS51199"/>
    </source>
</evidence>
<evidence type="ECO:0000256" key="5">
    <source>
        <dbReference type="ARBA" id="ARBA00022806"/>
    </source>
</evidence>
<dbReference type="Pfam" id="PF03796">
    <property type="entry name" value="DnaB_C"/>
    <property type="match status" value="1"/>
</dbReference>
<evidence type="ECO:0000256" key="7">
    <source>
        <dbReference type="ARBA" id="ARBA00023125"/>
    </source>
</evidence>
<dbReference type="GO" id="GO:0005829">
    <property type="term" value="C:cytosol"/>
    <property type="evidence" value="ECO:0007669"/>
    <property type="project" value="TreeGrafter"/>
</dbReference>
<dbReference type="Gene3D" id="1.10.860.10">
    <property type="entry name" value="DNAb Helicase, Chain A"/>
    <property type="match status" value="1"/>
</dbReference>
<evidence type="ECO:0000256" key="2">
    <source>
        <dbReference type="ARBA" id="ARBA00022705"/>
    </source>
</evidence>
<dbReference type="STRING" id="1220589.CD32_11855"/>